<organism evidence="2 3">
    <name type="scientific">Candidatus Choladousia intestinavium</name>
    <dbReference type="NCBI Taxonomy" id="2840727"/>
    <lineage>
        <taxon>Bacteria</taxon>
        <taxon>Bacillati</taxon>
        <taxon>Bacillota</taxon>
        <taxon>Clostridia</taxon>
        <taxon>Lachnospirales</taxon>
        <taxon>Lachnospiraceae</taxon>
        <taxon>Lachnospiraceae incertae sedis</taxon>
        <taxon>Candidatus Choladousia</taxon>
    </lineage>
</organism>
<reference evidence="2" key="1">
    <citation type="submission" date="2020-10" db="EMBL/GenBank/DDBJ databases">
        <authorList>
            <person name="Gilroy R."/>
        </authorList>
    </citation>
    <scope>NUCLEOTIDE SEQUENCE</scope>
    <source>
        <strain evidence="2">ChiSjej4B22-8148</strain>
    </source>
</reference>
<dbReference type="GO" id="GO:0032259">
    <property type="term" value="P:methylation"/>
    <property type="evidence" value="ECO:0007669"/>
    <property type="project" value="UniProtKB-KW"/>
</dbReference>
<gene>
    <name evidence="2" type="ORF">IAB31_00495</name>
</gene>
<dbReference type="EMBL" id="DVGK01000007">
    <property type="protein sequence ID" value="HIR12388.1"/>
    <property type="molecule type" value="Genomic_DNA"/>
</dbReference>
<keyword evidence="2" id="KW-0489">Methyltransferase</keyword>
<name>A0A9D1D990_9FIRM</name>
<sequence>MQISERLRAVSDMVASGSCLADVGTDHGYIPIYLVSEGRIPKAIAMDINLGPLSRARENIETGGLSGKIETRLSNGLDALAPGEADTIIIAGMGGPLAVEILKRGREALKSCRSLILQPQSEIWNVRRYLDENEWRIQEENMILEEGKFYPMLRAGREGSEKLDQVQLFYGPRLLERRHPVLLSYLKKEREKLKEVREKLARSESSRAEDREREIRKLQNINGRALELFQEA</sequence>
<dbReference type="InterPro" id="IPR006901">
    <property type="entry name" value="TrmK"/>
</dbReference>
<evidence type="ECO:0000313" key="2">
    <source>
        <dbReference type="EMBL" id="HIR12388.1"/>
    </source>
</evidence>
<feature type="coiled-coil region" evidence="1">
    <location>
        <begin position="183"/>
        <end position="213"/>
    </location>
</feature>
<dbReference type="Pfam" id="PF04816">
    <property type="entry name" value="TrmK"/>
    <property type="match status" value="1"/>
</dbReference>
<protein>
    <submittedName>
        <fullName evidence="2">SAM-dependent methyltransferase</fullName>
    </submittedName>
</protein>
<reference evidence="2" key="2">
    <citation type="journal article" date="2021" name="PeerJ">
        <title>Extensive microbial diversity within the chicken gut microbiome revealed by metagenomics and culture.</title>
        <authorList>
            <person name="Gilroy R."/>
            <person name="Ravi A."/>
            <person name="Getino M."/>
            <person name="Pursley I."/>
            <person name="Horton D.L."/>
            <person name="Alikhan N.F."/>
            <person name="Baker D."/>
            <person name="Gharbi K."/>
            <person name="Hall N."/>
            <person name="Watson M."/>
            <person name="Adriaenssens E.M."/>
            <person name="Foster-Nyarko E."/>
            <person name="Jarju S."/>
            <person name="Secka A."/>
            <person name="Antonio M."/>
            <person name="Oren A."/>
            <person name="Chaudhuri R.R."/>
            <person name="La Ragione R."/>
            <person name="Hildebrand F."/>
            <person name="Pallen M.J."/>
        </authorList>
    </citation>
    <scope>NUCLEOTIDE SEQUENCE</scope>
    <source>
        <strain evidence="2">ChiSjej4B22-8148</strain>
    </source>
</reference>
<dbReference type="PANTHER" id="PTHR38451:SF1">
    <property type="entry name" value="TRNA (ADENINE(22)-N(1))-METHYLTRANSFERASE"/>
    <property type="match status" value="1"/>
</dbReference>
<proteinExistence type="predicted"/>
<keyword evidence="1" id="KW-0175">Coiled coil</keyword>
<dbReference type="Gene3D" id="3.40.50.150">
    <property type="entry name" value="Vaccinia Virus protein VP39"/>
    <property type="match status" value="1"/>
</dbReference>
<dbReference type="GO" id="GO:0160105">
    <property type="term" value="F:tRNA (adenine(22)-N1)-methyltransferase activity"/>
    <property type="evidence" value="ECO:0007669"/>
    <property type="project" value="InterPro"/>
</dbReference>
<dbReference type="Proteomes" id="UP000886757">
    <property type="component" value="Unassembled WGS sequence"/>
</dbReference>
<dbReference type="AlphaFoldDB" id="A0A9D1D990"/>
<dbReference type="PANTHER" id="PTHR38451">
    <property type="entry name" value="TRNA (ADENINE(22)-N(1))-METHYLTRANSFERASE"/>
    <property type="match status" value="1"/>
</dbReference>
<keyword evidence="2" id="KW-0808">Transferase</keyword>
<evidence type="ECO:0000256" key="1">
    <source>
        <dbReference type="SAM" id="Coils"/>
    </source>
</evidence>
<dbReference type="SUPFAM" id="SSF53335">
    <property type="entry name" value="S-adenosyl-L-methionine-dependent methyltransferases"/>
    <property type="match status" value="1"/>
</dbReference>
<comment type="caution">
    <text evidence="2">The sequence shown here is derived from an EMBL/GenBank/DDBJ whole genome shotgun (WGS) entry which is preliminary data.</text>
</comment>
<dbReference type="PIRSF" id="PIRSF018637">
    <property type="entry name" value="TrmK"/>
    <property type="match status" value="1"/>
</dbReference>
<accession>A0A9D1D990</accession>
<dbReference type="InterPro" id="IPR029063">
    <property type="entry name" value="SAM-dependent_MTases_sf"/>
</dbReference>
<evidence type="ECO:0000313" key="3">
    <source>
        <dbReference type="Proteomes" id="UP000886757"/>
    </source>
</evidence>